<feature type="transmembrane region" description="Helical" evidence="5">
    <location>
        <begin position="218"/>
        <end position="241"/>
    </location>
</feature>
<evidence type="ECO:0000256" key="4">
    <source>
        <dbReference type="ARBA" id="ARBA00023136"/>
    </source>
</evidence>
<evidence type="ECO:0000256" key="5">
    <source>
        <dbReference type="SAM" id="Phobius"/>
    </source>
</evidence>
<protein>
    <submittedName>
        <fullName evidence="7">MFS-type transporter</fullName>
    </submittedName>
</protein>
<sequence length="637" mass="69185">MPTSGLWPKDKVPIHTHILLPVVVVYDLSEYDSHQASIRSSTSDLSKCPCSGSSTPVILSLVSQRDECRRQIHTMNRSGERSVSADLAGSIYLITADGQTLKLPMPSHSPSDPLNWSLRKRLVSLCVITLYSIVSMQETQAASLMYRSLAAEFNSGQPDRYPLNILVSTPSTIFLGLGAFFWIPLSVAVGRRPVFLLGAFLLALATLLASQASGFYQLLAALSLQGFSAGLSLSAAMLMIIDLTFIDERANALGFFWGVGCGVGLLCLPAVPVLSATGWRHYYTAWAVPCIVLLVCVFLFYPETYFVRPAIAFDGHVLVQGSAEKIEMYDDWGQFPGGKAAAANAAADLEAPPESVWSRMAWQLAIRKGGAGFREMWNCYKQTLLCACNPLVFWVTILNALNFGAMIFIGATYAIVLSQPPYNLPDRVVSMVSPVSSIGSFLAWPASVVLTSRVARRLTLRNGGIRDAEHYLIAFLPAVLTGAGSVFIYGLAVYYKWSYIWVFFSYLINSFSAVAYGIASTLWVTEAFPRWAAPAMTIVGGAGYMLSFATSSAVTPWLKSQGYLGATFQLGAILLVVGGVAIPLSFWGKSLRQFIHGRWAVSEAGALRPQTPSADYSAPRSISVFTAQVFGHVDVRI</sequence>
<keyword evidence="8" id="KW-1185">Reference proteome</keyword>
<keyword evidence="3 5" id="KW-1133">Transmembrane helix</keyword>
<gene>
    <name evidence="7" type="ORF">Cob_v011732</name>
</gene>
<dbReference type="STRING" id="1213857.A0A484FEB7"/>
<accession>A0A484FEB7</accession>
<comment type="caution">
    <text evidence="7">The sequence shown here is derived from an EMBL/GenBank/DDBJ whole genome shotgun (WGS) entry which is preliminary data.</text>
</comment>
<dbReference type="PANTHER" id="PTHR23502">
    <property type="entry name" value="MAJOR FACILITATOR SUPERFAMILY"/>
    <property type="match status" value="1"/>
</dbReference>
<dbReference type="InterPro" id="IPR036259">
    <property type="entry name" value="MFS_trans_sf"/>
</dbReference>
<dbReference type="Gene3D" id="1.20.1250.20">
    <property type="entry name" value="MFS general substrate transporter like domains"/>
    <property type="match status" value="1"/>
</dbReference>
<dbReference type="GO" id="GO:0005886">
    <property type="term" value="C:plasma membrane"/>
    <property type="evidence" value="ECO:0007669"/>
    <property type="project" value="TreeGrafter"/>
</dbReference>
<feature type="transmembrane region" description="Helical" evidence="5">
    <location>
        <begin position="391"/>
        <end position="416"/>
    </location>
</feature>
<dbReference type="SUPFAM" id="SSF103473">
    <property type="entry name" value="MFS general substrate transporter"/>
    <property type="match status" value="1"/>
</dbReference>
<evidence type="ECO:0000313" key="7">
    <source>
        <dbReference type="EMBL" id="TDZ15317.1"/>
    </source>
</evidence>
<organism evidence="7 8">
    <name type="scientific">Colletotrichum orbiculare (strain 104-T / ATCC 96160 / CBS 514.97 / LARS 414 / MAFF 240422)</name>
    <name type="common">Cucumber anthracnose fungus</name>
    <name type="synonym">Colletotrichum lagenarium</name>
    <dbReference type="NCBI Taxonomy" id="1213857"/>
    <lineage>
        <taxon>Eukaryota</taxon>
        <taxon>Fungi</taxon>
        <taxon>Dikarya</taxon>
        <taxon>Ascomycota</taxon>
        <taxon>Pezizomycotina</taxon>
        <taxon>Sordariomycetes</taxon>
        <taxon>Hypocreomycetidae</taxon>
        <taxon>Glomerellales</taxon>
        <taxon>Glomerellaceae</taxon>
        <taxon>Colletotrichum</taxon>
        <taxon>Colletotrichum orbiculare species complex</taxon>
    </lineage>
</organism>
<feature type="transmembrane region" description="Helical" evidence="5">
    <location>
        <begin position="531"/>
        <end position="554"/>
    </location>
</feature>
<feature type="domain" description="Major facilitator superfamily (MFS) profile" evidence="6">
    <location>
        <begin position="124"/>
        <end position="590"/>
    </location>
</feature>
<reference evidence="8" key="2">
    <citation type="journal article" date="2019" name="Mol. Plant Microbe Interact.">
        <title>Genome sequence resources for four phytopathogenic fungi from the Colletotrichum orbiculare species complex.</title>
        <authorList>
            <person name="Gan P."/>
            <person name="Tsushima A."/>
            <person name="Narusaka M."/>
            <person name="Narusaka Y."/>
            <person name="Takano Y."/>
            <person name="Kubo Y."/>
            <person name="Shirasu K."/>
        </authorList>
    </citation>
    <scope>GENOME REANNOTATION</scope>
    <source>
        <strain evidence="8">104-T / ATCC 96160 / CBS 514.97 / LARS 414 / MAFF 240422</strain>
    </source>
</reference>
<evidence type="ECO:0000313" key="8">
    <source>
        <dbReference type="Proteomes" id="UP000014480"/>
    </source>
</evidence>
<dbReference type="Proteomes" id="UP000014480">
    <property type="component" value="Unassembled WGS sequence"/>
</dbReference>
<evidence type="ECO:0000256" key="2">
    <source>
        <dbReference type="ARBA" id="ARBA00022692"/>
    </source>
</evidence>
<dbReference type="GO" id="GO:0022857">
    <property type="term" value="F:transmembrane transporter activity"/>
    <property type="evidence" value="ECO:0007669"/>
    <property type="project" value="InterPro"/>
</dbReference>
<comment type="subcellular location">
    <subcellularLocation>
        <location evidence="1">Membrane</location>
        <topology evidence="1">Multi-pass membrane protein</topology>
    </subcellularLocation>
</comment>
<feature type="transmembrane region" description="Helical" evidence="5">
    <location>
        <begin position="283"/>
        <end position="301"/>
    </location>
</feature>
<dbReference type="Pfam" id="PF07690">
    <property type="entry name" value="MFS_1"/>
    <property type="match status" value="1"/>
</dbReference>
<evidence type="ECO:0000256" key="1">
    <source>
        <dbReference type="ARBA" id="ARBA00004141"/>
    </source>
</evidence>
<dbReference type="InterPro" id="IPR011701">
    <property type="entry name" value="MFS"/>
</dbReference>
<dbReference type="InterPro" id="IPR020846">
    <property type="entry name" value="MFS_dom"/>
</dbReference>
<proteinExistence type="predicted"/>
<dbReference type="AlphaFoldDB" id="A0A484FEB7"/>
<keyword evidence="2 5" id="KW-0812">Transmembrane</keyword>
<name>A0A484FEB7_COLOR</name>
<dbReference type="PANTHER" id="PTHR23502:SF47">
    <property type="entry name" value="MAJOR FACILITATOR SUPERFAMILY (MFS) PROFILE DOMAIN-CONTAINING PROTEIN-RELATED"/>
    <property type="match status" value="1"/>
</dbReference>
<reference evidence="8" key="1">
    <citation type="journal article" date="2013" name="New Phytol.">
        <title>Comparative genomic and transcriptomic analyses reveal the hemibiotrophic stage shift of Colletotrichum fungi.</title>
        <authorList>
            <person name="Gan P."/>
            <person name="Ikeda K."/>
            <person name="Irieda H."/>
            <person name="Narusaka M."/>
            <person name="O'Connell R.J."/>
            <person name="Narusaka Y."/>
            <person name="Takano Y."/>
            <person name="Kubo Y."/>
            <person name="Shirasu K."/>
        </authorList>
    </citation>
    <scope>NUCLEOTIDE SEQUENCE [LARGE SCALE GENOMIC DNA]</scope>
    <source>
        <strain evidence="8">104-T / ATCC 96160 / CBS 514.97 / LARS 414 / MAFF 240422</strain>
    </source>
</reference>
<dbReference type="EMBL" id="AMCV02000041">
    <property type="protein sequence ID" value="TDZ15317.1"/>
    <property type="molecule type" value="Genomic_DNA"/>
</dbReference>
<feature type="transmembrane region" description="Helical" evidence="5">
    <location>
        <begin position="498"/>
        <end position="519"/>
    </location>
</feature>
<feature type="transmembrane region" description="Helical" evidence="5">
    <location>
        <begin position="471"/>
        <end position="492"/>
    </location>
</feature>
<evidence type="ECO:0000259" key="6">
    <source>
        <dbReference type="PROSITE" id="PS50850"/>
    </source>
</evidence>
<feature type="transmembrane region" description="Helical" evidence="5">
    <location>
        <begin position="428"/>
        <end position="450"/>
    </location>
</feature>
<feature type="transmembrane region" description="Helical" evidence="5">
    <location>
        <begin position="194"/>
        <end position="212"/>
    </location>
</feature>
<feature type="transmembrane region" description="Helical" evidence="5">
    <location>
        <begin position="253"/>
        <end position="271"/>
    </location>
</feature>
<evidence type="ECO:0000256" key="3">
    <source>
        <dbReference type="ARBA" id="ARBA00022989"/>
    </source>
</evidence>
<dbReference type="PROSITE" id="PS50850">
    <property type="entry name" value="MFS"/>
    <property type="match status" value="1"/>
</dbReference>
<dbReference type="OrthoDB" id="268400at2759"/>
<feature type="transmembrane region" description="Helical" evidence="5">
    <location>
        <begin position="161"/>
        <end position="182"/>
    </location>
</feature>
<feature type="transmembrane region" description="Helical" evidence="5">
    <location>
        <begin position="566"/>
        <end position="588"/>
    </location>
</feature>
<keyword evidence="4 5" id="KW-0472">Membrane</keyword>